<dbReference type="AlphaFoldDB" id="A0A975EPI4"/>
<dbReference type="Gene3D" id="2.60.40.1890">
    <property type="entry name" value="PCu(A)C copper chaperone"/>
    <property type="match status" value="1"/>
</dbReference>
<evidence type="ECO:0000313" key="3">
    <source>
        <dbReference type="Proteomes" id="UP000665026"/>
    </source>
</evidence>
<sequence>MSVKSLTLAAVAAASFAAPAFADTHIMIRDPYARSAGKAAKAGAAFMTIMNHGDEADRLISVVSDAAARVELHTHKEIGDGVMKMMHVEDGFEVPAEGARMLDRGGDHVMFMGLTQPWEQGDVLTVTFTFEKSGEMVVEIPVDLERKAGMGHEHMNHGEDHSGHGGHDH</sequence>
<dbReference type="Proteomes" id="UP000665026">
    <property type="component" value="Chromosome"/>
</dbReference>
<dbReference type="RefSeq" id="WP_209355596.1">
    <property type="nucleotide sequence ID" value="NZ_CP060010.1"/>
</dbReference>
<feature type="signal peptide" evidence="1">
    <location>
        <begin position="1"/>
        <end position="22"/>
    </location>
</feature>
<feature type="chain" id="PRO_5038114632" evidence="1">
    <location>
        <begin position="23"/>
        <end position="169"/>
    </location>
</feature>
<dbReference type="EMBL" id="CP060010">
    <property type="protein sequence ID" value="QTN34911.1"/>
    <property type="molecule type" value="Genomic_DNA"/>
</dbReference>
<gene>
    <name evidence="2" type="ORF">HZ995_10410</name>
</gene>
<evidence type="ECO:0000313" key="2">
    <source>
        <dbReference type="EMBL" id="QTN34911.1"/>
    </source>
</evidence>
<dbReference type="Pfam" id="PF04314">
    <property type="entry name" value="PCuAC"/>
    <property type="match status" value="1"/>
</dbReference>
<proteinExistence type="predicted"/>
<protein>
    <submittedName>
        <fullName evidence="2">Copper chaperone PCu(A)C</fullName>
    </submittedName>
</protein>
<dbReference type="KEGG" id="cact:HZ995_10410"/>
<name>A0A975EPI4_9RHOB</name>
<organism evidence="2 3">
    <name type="scientific">Cognatishimia activa</name>
    <dbReference type="NCBI Taxonomy" id="1715691"/>
    <lineage>
        <taxon>Bacteria</taxon>
        <taxon>Pseudomonadati</taxon>
        <taxon>Pseudomonadota</taxon>
        <taxon>Alphaproteobacteria</taxon>
        <taxon>Rhodobacterales</taxon>
        <taxon>Paracoccaceae</taxon>
        <taxon>Cognatishimia</taxon>
    </lineage>
</organism>
<dbReference type="PANTHER" id="PTHR36302">
    <property type="entry name" value="BLR7088 PROTEIN"/>
    <property type="match status" value="1"/>
</dbReference>
<dbReference type="PANTHER" id="PTHR36302:SF1">
    <property type="entry name" value="COPPER CHAPERONE PCU(A)C"/>
    <property type="match status" value="1"/>
</dbReference>
<keyword evidence="1" id="KW-0732">Signal</keyword>
<dbReference type="SUPFAM" id="SSF110087">
    <property type="entry name" value="DR1885-like metal-binding protein"/>
    <property type="match status" value="1"/>
</dbReference>
<dbReference type="InterPro" id="IPR007410">
    <property type="entry name" value="LpqE-like"/>
</dbReference>
<evidence type="ECO:0000256" key="1">
    <source>
        <dbReference type="SAM" id="SignalP"/>
    </source>
</evidence>
<reference evidence="2" key="1">
    <citation type="submission" date="2020-07" db="EMBL/GenBank/DDBJ databases">
        <title>Genome sequences of bacteria associated with the marine, planktonic diatom Thalassiosira profunda strain ECT2AJA-044.</title>
        <authorList>
            <person name="Gargas C.B."/>
            <person name="Roberts W.R."/>
            <person name="Alverson A.J."/>
        </authorList>
    </citation>
    <scope>NUCLEOTIDE SEQUENCE</scope>
    <source>
        <strain evidence="2">ECT2AJA-044</strain>
    </source>
</reference>
<dbReference type="InterPro" id="IPR058248">
    <property type="entry name" value="Lxx211020-like"/>
</dbReference>
<dbReference type="InterPro" id="IPR036182">
    <property type="entry name" value="PCuAC_sf"/>
</dbReference>
<accession>A0A975EPI4</accession>